<dbReference type="Proteomes" id="UP000477488">
    <property type="component" value="Unassembled WGS sequence"/>
</dbReference>
<organism evidence="2 3">
    <name type="scientific">Desulfovibrio porci</name>
    <dbReference type="NCBI Taxonomy" id="2605782"/>
    <lineage>
        <taxon>Bacteria</taxon>
        <taxon>Pseudomonadati</taxon>
        <taxon>Thermodesulfobacteriota</taxon>
        <taxon>Desulfovibrionia</taxon>
        <taxon>Desulfovibrionales</taxon>
        <taxon>Desulfovibrionaceae</taxon>
        <taxon>Desulfovibrio</taxon>
    </lineage>
</organism>
<evidence type="ECO:0000313" key="2">
    <source>
        <dbReference type="EMBL" id="MSS27950.1"/>
    </source>
</evidence>
<dbReference type="InterPro" id="IPR025157">
    <property type="entry name" value="Hemagglutinin_rpt"/>
</dbReference>
<evidence type="ECO:0000256" key="1">
    <source>
        <dbReference type="SAM" id="MobiDB-lite"/>
    </source>
</evidence>
<comment type="caution">
    <text evidence="2">The sequence shown here is derived from an EMBL/GenBank/DDBJ whole genome shotgun (WGS) entry which is preliminary data.</text>
</comment>
<proteinExistence type="predicted"/>
<dbReference type="GO" id="GO:0003824">
    <property type="term" value="F:catalytic activity"/>
    <property type="evidence" value="ECO:0007669"/>
    <property type="project" value="UniProtKB-ARBA"/>
</dbReference>
<keyword evidence="3" id="KW-1185">Reference proteome</keyword>
<protein>
    <submittedName>
        <fullName evidence="2">Uncharacterized protein</fullName>
    </submittedName>
</protein>
<dbReference type="AlphaFoldDB" id="A0A6L5XL59"/>
<sequence>MGVNGSFALNGEQGDSSGLKHDNAKLAAGEKLTTVSGQDTTVAGGNLTAKDVDMTVGRNLTVASVQDSSSSHSDSYNAGASATVGYGAAVSVSQNANLGFAYQKGNGKAVGEQTSILGSDSVDIYTENNTHVAGAIIAALNDNLKLDTGTLSYENVVGKTTETGMSAGIKWGQTFKPGGGIIRQSLVVKVVPNSLHKIIKNKLIRVNPNYMPMRNLG</sequence>
<accession>A0A6L5XL59</accession>
<evidence type="ECO:0000313" key="3">
    <source>
        <dbReference type="Proteomes" id="UP000477488"/>
    </source>
</evidence>
<dbReference type="EMBL" id="VUMH01000006">
    <property type="protein sequence ID" value="MSS27950.1"/>
    <property type="molecule type" value="Genomic_DNA"/>
</dbReference>
<reference evidence="2 3" key="1">
    <citation type="submission" date="2019-09" db="EMBL/GenBank/DDBJ databases">
        <title>In-depth cultivation of the pig gut microbiome towards novel bacterial diversity and tailored functional studies.</title>
        <authorList>
            <person name="Wylensek D."/>
            <person name="Hitch T.C.A."/>
            <person name="Clavel T."/>
        </authorList>
    </citation>
    <scope>NUCLEOTIDE SEQUENCE [LARGE SCALE GENOMIC DNA]</scope>
    <source>
        <strain evidence="2 3">PG-178-WT-4</strain>
    </source>
</reference>
<dbReference type="Pfam" id="PF13332">
    <property type="entry name" value="Fil_haemagg_2"/>
    <property type="match status" value="1"/>
</dbReference>
<gene>
    <name evidence="2" type="ORF">FYJ44_07820</name>
</gene>
<feature type="region of interest" description="Disordered" evidence="1">
    <location>
        <begin position="1"/>
        <end position="21"/>
    </location>
</feature>
<name>A0A6L5XL59_9BACT</name>